<keyword evidence="1" id="KW-0694">RNA-binding</keyword>
<dbReference type="SMART" id="SM00360">
    <property type="entry name" value="RRM"/>
    <property type="match status" value="1"/>
</dbReference>
<gene>
    <name evidence="4" type="ORF">ICL16_06450</name>
</gene>
<evidence type="ECO:0000313" key="5">
    <source>
        <dbReference type="Proteomes" id="UP000629098"/>
    </source>
</evidence>
<dbReference type="EMBL" id="JACXAE010000027">
    <property type="protein sequence ID" value="MBD2771746.1"/>
    <property type="molecule type" value="Genomic_DNA"/>
</dbReference>
<dbReference type="Pfam" id="PF00076">
    <property type="entry name" value="RRM_1"/>
    <property type="match status" value="1"/>
</dbReference>
<evidence type="ECO:0000256" key="2">
    <source>
        <dbReference type="SAM" id="MobiDB-lite"/>
    </source>
</evidence>
<feature type="compositionally biased region" description="Basic and acidic residues" evidence="2">
    <location>
        <begin position="76"/>
        <end position="86"/>
    </location>
</feature>
<proteinExistence type="predicted"/>
<organism evidence="4 5">
    <name type="scientific">Iningainema tapete BLCC-T55</name>
    <dbReference type="NCBI Taxonomy" id="2748662"/>
    <lineage>
        <taxon>Bacteria</taxon>
        <taxon>Bacillati</taxon>
        <taxon>Cyanobacteriota</taxon>
        <taxon>Cyanophyceae</taxon>
        <taxon>Nostocales</taxon>
        <taxon>Scytonemataceae</taxon>
        <taxon>Iningainema tapete</taxon>
    </lineage>
</organism>
<dbReference type="PROSITE" id="PS50102">
    <property type="entry name" value="RRM"/>
    <property type="match status" value="1"/>
</dbReference>
<reference evidence="4" key="1">
    <citation type="submission" date="2020-09" db="EMBL/GenBank/DDBJ databases">
        <title>Iningainema tapete sp. nov. (Scytonemataceae, Cyanobacteria) from greenhouses in central Florida (USA) produces two types of nodularin with biosynthetic potential for microcystin-LR and anabaenopeptins.</title>
        <authorList>
            <person name="Berthold D.E."/>
            <person name="Lefler F.W."/>
            <person name="Huang I.-S."/>
            <person name="Abdulla H."/>
            <person name="Zimba P.V."/>
            <person name="Laughinghouse H.D. IV."/>
        </authorList>
    </citation>
    <scope>NUCLEOTIDE SEQUENCE</scope>
    <source>
        <strain evidence="4">BLCCT55</strain>
    </source>
</reference>
<dbReference type="GO" id="GO:0003723">
    <property type="term" value="F:RNA binding"/>
    <property type="evidence" value="ECO:0007669"/>
    <property type="project" value="UniProtKB-KW"/>
</dbReference>
<dbReference type="RefSeq" id="WP_190826034.1">
    <property type="nucleotide sequence ID" value="NZ_CAWPPI010000027.1"/>
</dbReference>
<protein>
    <submittedName>
        <fullName evidence="4">RNA-binding protein</fullName>
    </submittedName>
</protein>
<dbReference type="PANTHER" id="PTHR48025:SF1">
    <property type="entry name" value="RRM DOMAIN-CONTAINING PROTEIN"/>
    <property type="match status" value="1"/>
</dbReference>
<evidence type="ECO:0000256" key="1">
    <source>
        <dbReference type="ARBA" id="ARBA00022884"/>
    </source>
</evidence>
<dbReference type="InterPro" id="IPR050502">
    <property type="entry name" value="Euk_RNA-bind_prot"/>
</dbReference>
<dbReference type="InterPro" id="IPR035979">
    <property type="entry name" value="RBD_domain_sf"/>
</dbReference>
<keyword evidence="5" id="KW-1185">Reference proteome</keyword>
<dbReference type="Proteomes" id="UP000629098">
    <property type="component" value="Unassembled WGS sequence"/>
</dbReference>
<dbReference type="PANTHER" id="PTHR48025">
    <property type="entry name" value="OS02G0815200 PROTEIN"/>
    <property type="match status" value="1"/>
</dbReference>
<dbReference type="SUPFAM" id="SSF54928">
    <property type="entry name" value="RNA-binding domain, RBD"/>
    <property type="match status" value="1"/>
</dbReference>
<dbReference type="CDD" id="cd00590">
    <property type="entry name" value="RRM_SF"/>
    <property type="match status" value="1"/>
</dbReference>
<feature type="region of interest" description="Disordered" evidence="2">
    <location>
        <begin position="76"/>
        <end position="101"/>
    </location>
</feature>
<dbReference type="AlphaFoldDB" id="A0A8J6XGR4"/>
<name>A0A8J6XGR4_9CYAN</name>
<dbReference type="Gene3D" id="3.30.70.330">
    <property type="match status" value="1"/>
</dbReference>
<dbReference type="InterPro" id="IPR000504">
    <property type="entry name" value="RRM_dom"/>
</dbReference>
<evidence type="ECO:0000313" key="4">
    <source>
        <dbReference type="EMBL" id="MBD2771746.1"/>
    </source>
</evidence>
<evidence type="ECO:0000259" key="3">
    <source>
        <dbReference type="PROSITE" id="PS50102"/>
    </source>
</evidence>
<accession>A0A8J6XGR4</accession>
<feature type="domain" description="RRM" evidence="3">
    <location>
        <begin position="1"/>
        <end position="79"/>
    </location>
</feature>
<comment type="caution">
    <text evidence="4">The sequence shown here is derived from an EMBL/GenBank/DDBJ whole genome shotgun (WGS) entry which is preliminary data.</text>
</comment>
<dbReference type="InterPro" id="IPR012677">
    <property type="entry name" value="Nucleotide-bd_a/b_plait_sf"/>
</dbReference>
<sequence>MTLLIQNLPQEATPANVVELLEEYGTVKHIFLAKDWQTDTGLRFAFVEMSVKAYEKLAISDLNGSQWQGTQLQIREVKSKESKEDSTSLEAMADGDQCDFW</sequence>